<dbReference type="Gene3D" id="3.30.465.10">
    <property type="match status" value="1"/>
</dbReference>
<organism evidence="9 10">
    <name type="scientific">Erythroxylum novogranatense</name>
    <dbReference type="NCBI Taxonomy" id="1862640"/>
    <lineage>
        <taxon>Eukaryota</taxon>
        <taxon>Viridiplantae</taxon>
        <taxon>Streptophyta</taxon>
        <taxon>Embryophyta</taxon>
        <taxon>Tracheophyta</taxon>
        <taxon>Spermatophyta</taxon>
        <taxon>Magnoliopsida</taxon>
        <taxon>eudicotyledons</taxon>
        <taxon>Gunneridae</taxon>
        <taxon>Pentapetalae</taxon>
        <taxon>rosids</taxon>
        <taxon>fabids</taxon>
        <taxon>Malpighiales</taxon>
        <taxon>Erythroxylaceae</taxon>
        <taxon>Erythroxylum</taxon>
    </lineage>
</organism>
<accession>A0AAV8T027</accession>
<keyword evidence="6" id="KW-0325">Glycoprotein</keyword>
<feature type="domain" description="FAD-binding PCMH-type" evidence="8">
    <location>
        <begin position="74"/>
        <end position="250"/>
    </location>
</feature>
<dbReference type="Gene3D" id="3.30.43.10">
    <property type="entry name" value="Uridine Diphospho-n-acetylenolpyruvylglucosamine Reductase, domain 2"/>
    <property type="match status" value="1"/>
</dbReference>
<dbReference type="Proteomes" id="UP001159364">
    <property type="component" value="Linkage Group LG07"/>
</dbReference>
<dbReference type="SUPFAM" id="SSF56176">
    <property type="entry name" value="FAD-binding/transporter-associated domain-like"/>
    <property type="match status" value="1"/>
</dbReference>
<comment type="caution">
    <text evidence="9">The sequence shown here is derived from an EMBL/GenBank/DDBJ whole genome shotgun (WGS) entry which is preliminary data.</text>
</comment>
<evidence type="ECO:0000256" key="7">
    <source>
        <dbReference type="SAM" id="SignalP"/>
    </source>
</evidence>
<dbReference type="Gene3D" id="3.40.462.20">
    <property type="match status" value="1"/>
</dbReference>
<evidence type="ECO:0000256" key="1">
    <source>
        <dbReference type="ARBA" id="ARBA00001974"/>
    </source>
</evidence>
<dbReference type="PROSITE" id="PS51387">
    <property type="entry name" value="FAD_PCMH"/>
    <property type="match status" value="1"/>
</dbReference>
<proteinExistence type="inferred from homology"/>
<evidence type="ECO:0000256" key="4">
    <source>
        <dbReference type="ARBA" id="ARBA00022729"/>
    </source>
</evidence>
<evidence type="ECO:0000256" key="6">
    <source>
        <dbReference type="ARBA" id="ARBA00023180"/>
    </source>
</evidence>
<dbReference type="InterPro" id="IPR016167">
    <property type="entry name" value="FAD-bd_PCMH_sub1"/>
</dbReference>
<evidence type="ECO:0000256" key="2">
    <source>
        <dbReference type="ARBA" id="ARBA00005466"/>
    </source>
</evidence>
<keyword evidence="5" id="KW-0274">FAD</keyword>
<dbReference type="InterPro" id="IPR012951">
    <property type="entry name" value="BBE"/>
</dbReference>
<dbReference type="InterPro" id="IPR006094">
    <property type="entry name" value="Oxid_FAD_bind_N"/>
</dbReference>
<comment type="similarity">
    <text evidence="2">Belongs to the oxygen-dependent FAD-linked oxidoreductase family.</text>
</comment>
<dbReference type="EMBL" id="JAIWQS010000007">
    <property type="protein sequence ID" value="KAJ8759663.1"/>
    <property type="molecule type" value="Genomic_DNA"/>
</dbReference>
<keyword evidence="4 7" id="KW-0732">Signal</keyword>
<comment type="cofactor">
    <cofactor evidence="1">
        <name>FAD</name>
        <dbReference type="ChEBI" id="CHEBI:57692"/>
    </cofactor>
</comment>
<dbReference type="AlphaFoldDB" id="A0AAV8T027"/>
<feature type="signal peptide" evidence="7">
    <location>
        <begin position="1"/>
        <end position="25"/>
    </location>
</feature>
<feature type="chain" id="PRO_5043720525" description="FAD-binding PCMH-type domain-containing protein" evidence="7">
    <location>
        <begin position="26"/>
        <end position="549"/>
    </location>
</feature>
<evidence type="ECO:0000256" key="5">
    <source>
        <dbReference type="ARBA" id="ARBA00022827"/>
    </source>
</evidence>
<dbReference type="PANTHER" id="PTHR32448">
    <property type="entry name" value="OS08G0158400 PROTEIN"/>
    <property type="match status" value="1"/>
</dbReference>
<sequence length="549" mass="60619">MVNFQRNPFPLMFFFLSYVVVTCLCSLSNQTLTRCLIRHGITNFTTFPSPDNESTSYFELLHFSIQNLRFTEPAIPKPSAIVLPESVEQLVKSVMCCREGSLGARVRCGGHSYEGTSYADSDGAPFVVIDMMNLNKVSVDMETETAWIEGGATLGETYSAIAEASTVHGFPAGSCPTVGVGGHISGGGFGLLSRKYGLAADNVVDALLIDASGRLLDREAMGEDVFWAIRGGGGGVWGIIYAWKIKLVKVPKTVTGFIVSRPGTKIHVAELVNKWQFLAPTLTDDFYMSCFVGAGLPETKSIGISATFKGFYLGPRSEVMSIVNQLFPELDLGEEDCIEMNWIESTLFFSGLAEGSSVSDLNNRYLKGKNYFKAKSDYVRTEIPNAGIMAALEILEKEPKGYVILDPYGGIMHKISSEAIAFPHRKGNLFAIQYLVEWKEKDNNKSDQYKHWIREFYNLMTPFVSTAPRAAYINYMDFDLGVMGLISSHNSRAPPPDAVDSARVWGEMYFLNNFDRLVRAKTLIDPNNVFSNQQSIPPMSSSEDIAAEI</sequence>
<name>A0AAV8T027_9ROSI</name>
<dbReference type="InterPro" id="IPR036318">
    <property type="entry name" value="FAD-bd_PCMH-like_sf"/>
</dbReference>
<evidence type="ECO:0000256" key="3">
    <source>
        <dbReference type="ARBA" id="ARBA00022630"/>
    </source>
</evidence>
<gene>
    <name evidence="9" type="ORF">K2173_009748</name>
</gene>
<protein>
    <recommendedName>
        <fullName evidence="8">FAD-binding PCMH-type domain-containing protein</fullName>
    </recommendedName>
</protein>
<keyword evidence="3" id="KW-0285">Flavoprotein</keyword>
<dbReference type="Pfam" id="PF08031">
    <property type="entry name" value="BBE"/>
    <property type="match status" value="1"/>
</dbReference>
<evidence type="ECO:0000313" key="9">
    <source>
        <dbReference type="EMBL" id="KAJ8759663.1"/>
    </source>
</evidence>
<dbReference type="InterPro" id="IPR016169">
    <property type="entry name" value="FAD-bd_PCMH_sub2"/>
</dbReference>
<dbReference type="GO" id="GO:0071949">
    <property type="term" value="F:FAD binding"/>
    <property type="evidence" value="ECO:0007669"/>
    <property type="project" value="InterPro"/>
</dbReference>
<evidence type="ECO:0000313" key="10">
    <source>
        <dbReference type="Proteomes" id="UP001159364"/>
    </source>
</evidence>
<keyword evidence="10" id="KW-1185">Reference proteome</keyword>
<dbReference type="GO" id="GO:0016491">
    <property type="term" value="F:oxidoreductase activity"/>
    <property type="evidence" value="ECO:0007669"/>
    <property type="project" value="InterPro"/>
</dbReference>
<evidence type="ECO:0000259" key="8">
    <source>
        <dbReference type="PROSITE" id="PS51387"/>
    </source>
</evidence>
<reference evidence="9 10" key="1">
    <citation type="submission" date="2021-09" db="EMBL/GenBank/DDBJ databases">
        <title>Genomic insights and catalytic innovation underlie evolution of tropane alkaloids biosynthesis.</title>
        <authorList>
            <person name="Wang Y.-J."/>
            <person name="Tian T."/>
            <person name="Huang J.-P."/>
            <person name="Huang S.-X."/>
        </authorList>
    </citation>
    <scope>NUCLEOTIDE SEQUENCE [LARGE SCALE GENOMIC DNA]</scope>
    <source>
        <strain evidence="9">KIB-2018</strain>
        <tissue evidence="9">Leaf</tissue>
    </source>
</reference>
<dbReference type="Pfam" id="PF01565">
    <property type="entry name" value="FAD_binding_4"/>
    <property type="match status" value="1"/>
</dbReference>
<dbReference type="InterPro" id="IPR016166">
    <property type="entry name" value="FAD-bd_PCMH"/>
</dbReference>